<sequence>MVFGIEHAFLIGLIFAVLNLIPYVGALIGNIIGVLLTIASSTSLSPVVTVLVVIAAVQFLDNNILMPRIVGSKVKINALVSIIGVVLGGSLAGVSGMFLSMPIIAVLKLIFDRTEMFKQWGVLFGDERPAKSPMNLSSLKNKATATGKQAIGLILIANALDVYFNSLSDALAQTIL</sequence>
<keyword evidence="3" id="KW-0813">Transport</keyword>
<feature type="transmembrane region" description="Helical" evidence="8">
    <location>
        <begin position="31"/>
        <end position="57"/>
    </location>
</feature>
<comment type="caution">
    <text evidence="9">The sequence shown here is derived from an EMBL/GenBank/DDBJ whole genome shotgun (WGS) entry which is preliminary data.</text>
</comment>
<dbReference type="EMBL" id="MPPL01000001">
    <property type="protein sequence ID" value="OKS86159.1"/>
    <property type="molecule type" value="Genomic_DNA"/>
</dbReference>
<evidence type="ECO:0000256" key="6">
    <source>
        <dbReference type="ARBA" id="ARBA00022989"/>
    </source>
</evidence>
<dbReference type="AlphaFoldDB" id="A0A1Q5ZWL3"/>
<dbReference type="InterPro" id="IPR002549">
    <property type="entry name" value="AI-2E-like"/>
</dbReference>
<evidence type="ECO:0000256" key="3">
    <source>
        <dbReference type="ARBA" id="ARBA00022448"/>
    </source>
</evidence>
<evidence type="ECO:0008006" key="11">
    <source>
        <dbReference type="Google" id="ProtNLM"/>
    </source>
</evidence>
<feature type="transmembrane region" description="Helical" evidence="8">
    <location>
        <begin position="78"/>
        <end position="111"/>
    </location>
</feature>
<evidence type="ECO:0000313" key="9">
    <source>
        <dbReference type="EMBL" id="OKS86159.1"/>
    </source>
</evidence>
<dbReference type="Pfam" id="PF01594">
    <property type="entry name" value="AI-2E_transport"/>
    <property type="match status" value="1"/>
</dbReference>
<dbReference type="PANTHER" id="PTHR21716">
    <property type="entry name" value="TRANSMEMBRANE PROTEIN"/>
    <property type="match status" value="1"/>
</dbReference>
<reference evidence="9 10" key="1">
    <citation type="submission" date="2016-11" db="EMBL/GenBank/DDBJ databases">
        <title>Whole Genome Sequencing of Mucilaginibacter polytrichastri RG4-7(T) isolated from the moss sample.</title>
        <authorList>
            <person name="Li Y."/>
        </authorList>
    </citation>
    <scope>NUCLEOTIDE SEQUENCE [LARGE SCALE GENOMIC DNA]</scope>
    <source>
        <strain evidence="9 10">RG4-7</strain>
    </source>
</reference>
<proteinExistence type="inferred from homology"/>
<dbReference type="GO" id="GO:0055085">
    <property type="term" value="P:transmembrane transport"/>
    <property type="evidence" value="ECO:0007669"/>
    <property type="project" value="TreeGrafter"/>
</dbReference>
<evidence type="ECO:0000256" key="7">
    <source>
        <dbReference type="ARBA" id="ARBA00023136"/>
    </source>
</evidence>
<evidence type="ECO:0000256" key="1">
    <source>
        <dbReference type="ARBA" id="ARBA00004651"/>
    </source>
</evidence>
<comment type="subcellular location">
    <subcellularLocation>
        <location evidence="1">Cell membrane</location>
        <topology evidence="1">Multi-pass membrane protein</topology>
    </subcellularLocation>
</comment>
<dbReference type="Proteomes" id="UP000186720">
    <property type="component" value="Unassembled WGS sequence"/>
</dbReference>
<organism evidence="9 10">
    <name type="scientific">Mucilaginibacter polytrichastri</name>
    <dbReference type="NCBI Taxonomy" id="1302689"/>
    <lineage>
        <taxon>Bacteria</taxon>
        <taxon>Pseudomonadati</taxon>
        <taxon>Bacteroidota</taxon>
        <taxon>Sphingobacteriia</taxon>
        <taxon>Sphingobacteriales</taxon>
        <taxon>Sphingobacteriaceae</taxon>
        <taxon>Mucilaginibacter</taxon>
    </lineage>
</organism>
<protein>
    <recommendedName>
        <fullName evidence="11">AI-2E family transporter</fullName>
    </recommendedName>
</protein>
<evidence type="ECO:0000256" key="8">
    <source>
        <dbReference type="SAM" id="Phobius"/>
    </source>
</evidence>
<evidence type="ECO:0000313" key="10">
    <source>
        <dbReference type="Proteomes" id="UP000186720"/>
    </source>
</evidence>
<comment type="similarity">
    <text evidence="2">Belongs to the autoinducer-2 exporter (AI-2E) (TC 2.A.86) family.</text>
</comment>
<keyword evidence="10" id="KW-1185">Reference proteome</keyword>
<keyword evidence="4" id="KW-1003">Cell membrane</keyword>
<dbReference type="PANTHER" id="PTHR21716:SF53">
    <property type="entry name" value="PERMEASE PERM-RELATED"/>
    <property type="match status" value="1"/>
</dbReference>
<evidence type="ECO:0000256" key="2">
    <source>
        <dbReference type="ARBA" id="ARBA00009773"/>
    </source>
</evidence>
<keyword evidence="5 8" id="KW-0812">Transmembrane</keyword>
<keyword evidence="6 8" id="KW-1133">Transmembrane helix</keyword>
<keyword evidence="7 8" id="KW-0472">Membrane</keyword>
<feature type="transmembrane region" description="Helical" evidence="8">
    <location>
        <begin position="7"/>
        <end position="25"/>
    </location>
</feature>
<gene>
    <name evidence="9" type="ORF">RG47T_1610</name>
</gene>
<evidence type="ECO:0000256" key="4">
    <source>
        <dbReference type="ARBA" id="ARBA00022475"/>
    </source>
</evidence>
<dbReference type="GO" id="GO:0005886">
    <property type="term" value="C:plasma membrane"/>
    <property type="evidence" value="ECO:0007669"/>
    <property type="project" value="UniProtKB-SubCell"/>
</dbReference>
<evidence type="ECO:0000256" key="5">
    <source>
        <dbReference type="ARBA" id="ARBA00022692"/>
    </source>
</evidence>
<name>A0A1Q5ZWL3_9SPHI</name>
<accession>A0A1Q5ZWL3</accession>